<dbReference type="Proteomes" id="UP001612741">
    <property type="component" value="Unassembled WGS sequence"/>
</dbReference>
<evidence type="ECO:0008006" key="3">
    <source>
        <dbReference type="Google" id="ProtNLM"/>
    </source>
</evidence>
<organism evidence="1 2">
    <name type="scientific">Nonomuraea typhae</name>
    <dbReference type="NCBI Taxonomy" id="2603600"/>
    <lineage>
        <taxon>Bacteria</taxon>
        <taxon>Bacillati</taxon>
        <taxon>Actinomycetota</taxon>
        <taxon>Actinomycetes</taxon>
        <taxon>Streptosporangiales</taxon>
        <taxon>Streptosporangiaceae</taxon>
        <taxon>Nonomuraea</taxon>
    </lineage>
</organism>
<gene>
    <name evidence="1" type="ORF">ACIBG2_41275</name>
</gene>
<dbReference type="EMBL" id="JBITGY010000013">
    <property type="protein sequence ID" value="MFI6503877.1"/>
    <property type="molecule type" value="Genomic_DNA"/>
</dbReference>
<reference evidence="1 2" key="1">
    <citation type="submission" date="2024-10" db="EMBL/GenBank/DDBJ databases">
        <title>The Natural Products Discovery Center: Release of the First 8490 Sequenced Strains for Exploring Actinobacteria Biosynthetic Diversity.</title>
        <authorList>
            <person name="Kalkreuter E."/>
            <person name="Kautsar S.A."/>
            <person name="Yang D."/>
            <person name="Bader C.D."/>
            <person name="Teijaro C.N."/>
            <person name="Fluegel L."/>
            <person name="Davis C.M."/>
            <person name="Simpson J.R."/>
            <person name="Lauterbach L."/>
            <person name="Steele A.D."/>
            <person name="Gui C."/>
            <person name="Meng S."/>
            <person name="Li G."/>
            <person name="Viehrig K."/>
            <person name="Ye F."/>
            <person name="Su P."/>
            <person name="Kiefer A.F."/>
            <person name="Nichols A."/>
            <person name="Cepeda A.J."/>
            <person name="Yan W."/>
            <person name="Fan B."/>
            <person name="Jiang Y."/>
            <person name="Adhikari A."/>
            <person name="Zheng C.-J."/>
            <person name="Schuster L."/>
            <person name="Cowan T.M."/>
            <person name="Smanski M.J."/>
            <person name="Chevrette M.G."/>
            <person name="De Carvalho L.P.S."/>
            <person name="Shen B."/>
        </authorList>
    </citation>
    <scope>NUCLEOTIDE SEQUENCE [LARGE SCALE GENOMIC DNA]</scope>
    <source>
        <strain evidence="1 2">NPDC050545</strain>
    </source>
</reference>
<name>A0ABW7Z6R9_9ACTN</name>
<protein>
    <recommendedName>
        <fullName evidence="3">XRE family transcriptional regulator</fullName>
    </recommendedName>
</protein>
<evidence type="ECO:0000313" key="2">
    <source>
        <dbReference type="Proteomes" id="UP001612741"/>
    </source>
</evidence>
<keyword evidence="2" id="KW-1185">Reference proteome</keyword>
<proteinExistence type="predicted"/>
<evidence type="ECO:0000313" key="1">
    <source>
        <dbReference type="EMBL" id="MFI6503877.1"/>
    </source>
</evidence>
<comment type="caution">
    <text evidence="1">The sequence shown here is derived from an EMBL/GenBank/DDBJ whole genome shotgun (WGS) entry which is preliminary data.</text>
</comment>
<sequence length="239" mass="26219">MFRTLDLDQVTRLAEQRGLTPAALLRRAGLTAQTTPPVPSALTLAQLLHLAEALEVSVDELLTTPATEPQSLAHDVTTREIVMLATSLLRHRHLPEHAVQSAFAWSQHHLNQVIARLHQHMEPLGITVRRHADRLTLSVLPRTTAQQAETALAPRLADEPVLDPEQIPMLLTAVRAHMLGPYPGPPLVAWQLADDLAALGAACPPEAHLHGKPVRLRPHPDLLYALHLTHRPSTQSPDS</sequence>
<dbReference type="RefSeq" id="WP_397089642.1">
    <property type="nucleotide sequence ID" value="NZ_JBITGY010000013.1"/>
</dbReference>
<accession>A0ABW7Z6R9</accession>